<protein>
    <submittedName>
        <fullName evidence="4">Cobalt-precorrin-6A reductase</fullName>
        <ecNumber evidence="4">1.3.1.106</ecNumber>
    </submittedName>
</protein>
<proteinExistence type="predicted"/>
<dbReference type="EC" id="1.3.1.106" evidence="4"/>
<dbReference type="NCBIfam" id="NF005968">
    <property type="entry name" value="PRK08057.1-2"/>
    <property type="match status" value="1"/>
</dbReference>
<dbReference type="UniPathway" id="UPA00148"/>
<dbReference type="InterPro" id="IPR003723">
    <property type="entry name" value="Precorrin-6x_reduct"/>
</dbReference>
<organism evidence="4 5">
    <name type="scientific">Rhodococcus xishaensis</name>
    <dbReference type="NCBI Taxonomy" id="2487364"/>
    <lineage>
        <taxon>Bacteria</taxon>
        <taxon>Bacillati</taxon>
        <taxon>Actinomycetota</taxon>
        <taxon>Actinomycetes</taxon>
        <taxon>Mycobacteriales</taxon>
        <taxon>Nocardiaceae</taxon>
        <taxon>Rhodococcus</taxon>
    </lineage>
</organism>
<comment type="pathway">
    <text evidence="1">Cofactor biosynthesis; adenosylcobalamin biosynthesis.</text>
</comment>
<accession>A0A438AZT6</accession>
<dbReference type="GO" id="GO:0016994">
    <property type="term" value="F:precorrin-6A reductase activity"/>
    <property type="evidence" value="ECO:0007669"/>
    <property type="project" value="InterPro"/>
</dbReference>
<keyword evidence="2" id="KW-0169">Cobalamin biosynthesis</keyword>
<evidence type="ECO:0000256" key="1">
    <source>
        <dbReference type="ARBA" id="ARBA00004953"/>
    </source>
</evidence>
<dbReference type="PANTHER" id="PTHR36925">
    <property type="entry name" value="COBALT-PRECORRIN-6A REDUCTASE"/>
    <property type="match status" value="1"/>
</dbReference>
<dbReference type="NCBIfam" id="TIGR00715">
    <property type="entry name" value="precor6x_red"/>
    <property type="match status" value="1"/>
</dbReference>
<dbReference type="PROSITE" id="PS51014">
    <property type="entry name" value="COBK_CBIJ"/>
    <property type="match status" value="1"/>
</dbReference>
<keyword evidence="5" id="KW-1185">Reference proteome</keyword>
<dbReference type="Pfam" id="PF02571">
    <property type="entry name" value="CbiJ"/>
    <property type="match status" value="1"/>
</dbReference>
<dbReference type="PANTHER" id="PTHR36925:SF1">
    <property type="entry name" value="COBALT-PRECORRIN-6A REDUCTASE"/>
    <property type="match status" value="1"/>
</dbReference>
<comment type="caution">
    <text evidence="4">The sequence shown here is derived from an EMBL/GenBank/DDBJ whole genome shotgun (WGS) entry which is preliminary data.</text>
</comment>
<reference evidence="4 5" key="1">
    <citation type="submission" date="2018-11" db="EMBL/GenBank/DDBJ databases">
        <title>Rhodococcus spongicola sp. nov. and Rhodococcus xishaensis sp. nov. from marine sponges.</title>
        <authorList>
            <person name="Li L."/>
            <person name="Lin H.W."/>
        </authorList>
    </citation>
    <scope>NUCLEOTIDE SEQUENCE [LARGE SCALE GENOMIC DNA]</scope>
    <source>
        <strain evidence="4 5">LHW51113</strain>
    </source>
</reference>
<evidence type="ECO:0000313" key="5">
    <source>
        <dbReference type="Proteomes" id="UP000283479"/>
    </source>
</evidence>
<dbReference type="RefSeq" id="WP_127951893.1">
    <property type="nucleotide sequence ID" value="NZ_RKLO01000002.1"/>
</dbReference>
<dbReference type="OrthoDB" id="5183775at2"/>
<dbReference type="EMBL" id="RKLO01000002">
    <property type="protein sequence ID" value="RVW04192.1"/>
    <property type="molecule type" value="Genomic_DNA"/>
</dbReference>
<gene>
    <name evidence="4" type="ORF">EGT50_06930</name>
</gene>
<name>A0A438AZT6_9NOCA</name>
<dbReference type="GO" id="GO:0009236">
    <property type="term" value="P:cobalamin biosynthetic process"/>
    <property type="evidence" value="ECO:0007669"/>
    <property type="project" value="UniProtKB-UniPathway"/>
</dbReference>
<evidence type="ECO:0000313" key="4">
    <source>
        <dbReference type="EMBL" id="RVW04192.1"/>
    </source>
</evidence>
<evidence type="ECO:0000256" key="3">
    <source>
        <dbReference type="ARBA" id="ARBA00023002"/>
    </source>
</evidence>
<dbReference type="AlphaFoldDB" id="A0A438AZT6"/>
<dbReference type="Proteomes" id="UP000283479">
    <property type="component" value="Unassembled WGS sequence"/>
</dbReference>
<evidence type="ECO:0000256" key="2">
    <source>
        <dbReference type="ARBA" id="ARBA00022573"/>
    </source>
</evidence>
<keyword evidence="3 4" id="KW-0560">Oxidoreductase</keyword>
<sequence length="247" mass="26340">MRRVLVLGGTSEARMLASRLDQDPTLEVISSLAGRVREPVLPTGRVRIGGFGGAGALAAWLRTNDIDAVVDATHPFAGRITANASAAATEACVPILVLRRPEWVAGPRDHWHEVADLAAAAESVPTVGERVFLTIGRQGVGAFADCPGWFLVRAIDPPEARMPRDSELLLARGPFTVDEELTLMLEHRIDVLVTKNSGGELTSAKLEAARALGVPVVMVARTPIPPGVQSTADLDSAVRWVSEPHRC</sequence>